<dbReference type="Pfam" id="PF13408">
    <property type="entry name" value="Zn_ribbon_recom"/>
    <property type="match status" value="1"/>
</dbReference>
<evidence type="ECO:0000256" key="1">
    <source>
        <dbReference type="SAM" id="Coils"/>
    </source>
</evidence>
<feature type="coiled-coil region" evidence="1">
    <location>
        <begin position="352"/>
        <end position="379"/>
    </location>
</feature>
<evidence type="ECO:0000259" key="3">
    <source>
        <dbReference type="PROSITE" id="PS51737"/>
    </source>
</evidence>
<dbReference type="Pfam" id="PF07508">
    <property type="entry name" value="Recombinase"/>
    <property type="match status" value="1"/>
</dbReference>
<evidence type="ECO:0000313" key="5">
    <source>
        <dbReference type="Proteomes" id="UP000190286"/>
    </source>
</evidence>
<dbReference type="GeneID" id="93337413"/>
<feature type="domain" description="Resolvase/invertase-type recombinase catalytic" evidence="2">
    <location>
        <begin position="2"/>
        <end position="146"/>
    </location>
</feature>
<dbReference type="Pfam" id="PF00239">
    <property type="entry name" value="Resolvase"/>
    <property type="match status" value="1"/>
</dbReference>
<proteinExistence type="predicted"/>
<accession>A0A1T4WS75</accession>
<dbReference type="PANTHER" id="PTHR30461">
    <property type="entry name" value="DNA-INVERTASE FROM LAMBDOID PROPHAGE"/>
    <property type="match status" value="1"/>
</dbReference>
<dbReference type="RefSeq" id="WP_078783937.1">
    <property type="nucleotide sequence ID" value="NZ_FUYF01000004.1"/>
</dbReference>
<dbReference type="CDD" id="cd00338">
    <property type="entry name" value="Ser_Recombinase"/>
    <property type="match status" value="1"/>
</dbReference>
<dbReference type="InterPro" id="IPR038109">
    <property type="entry name" value="DNA_bind_recomb_sf"/>
</dbReference>
<dbReference type="GO" id="GO:0000150">
    <property type="term" value="F:DNA strand exchange activity"/>
    <property type="evidence" value="ECO:0007669"/>
    <property type="project" value="InterPro"/>
</dbReference>
<dbReference type="InterPro" id="IPR006119">
    <property type="entry name" value="Resolv_N"/>
</dbReference>
<protein>
    <submittedName>
        <fullName evidence="4">Site-specific DNA recombinase</fullName>
    </submittedName>
</protein>
<dbReference type="InterPro" id="IPR036162">
    <property type="entry name" value="Resolvase-like_N_sf"/>
</dbReference>
<dbReference type="SMART" id="SM00857">
    <property type="entry name" value="Resolvase"/>
    <property type="match status" value="1"/>
</dbReference>
<reference evidence="4 5" key="1">
    <citation type="submission" date="2017-02" db="EMBL/GenBank/DDBJ databases">
        <authorList>
            <person name="Peterson S.W."/>
        </authorList>
    </citation>
    <scope>NUCLEOTIDE SEQUENCE [LARGE SCALE GENOMIC DNA]</scope>
    <source>
        <strain evidence="4 5">ATCC 27749</strain>
    </source>
</reference>
<dbReference type="PROSITE" id="PS51737">
    <property type="entry name" value="RECOMBINASE_DNA_BIND"/>
    <property type="match status" value="1"/>
</dbReference>
<dbReference type="STRING" id="745368.SAMN02745178_00934"/>
<dbReference type="PROSITE" id="PS51736">
    <property type="entry name" value="RECOMBINASES_3"/>
    <property type="match status" value="1"/>
</dbReference>
<dbReference type="SUPFAM" id="SSF53041">
    <property type="entry name" value="Resolvase-like"/>
    <property type="match status" value="1"/>
</dbReference>
<dbReference type="Gene3D" id="3.90.1750.20">
    <property type="entry name" value="Putative Large Serine Recombinase, Chain B, Domain 2"/>
    <property type="match status" value="1"/>
</dbReference>
<keyword evidence="1" id="KW-0175">Coiled coil</keyword>
<dbReference type="InterPro" id="IPR011109">
    <property type="entry name" value="DNA_bind_recombinase_dom"/>
</dbReference>
<keyword evidence="5" id="KW-1185">Reference proteome</keyword>
<evidence type="ECO:0000313" key="4">
    <source>
        <dbReference type="EMBL" id="SKA79967.1"/>
    </source>
</evidence>
<feature type="domain" description="Recombinase" evidence="3">
    <location>
        <begin position="154"/>
        <end position="258"/>
    </location>
</feature>
<dbReference type="EMBL" id="FUYF01000004">
    <property type="protein sequence ID" value="SKA79967.1"/>
    <property type="molecule type" value="Genomic_DNA"/>
</dbReference>
<dbReference type="InterPro" id="IPR050639">
    <property type="entry name" value="SSR_resolvase"/>
</dbReference>
<evidence type="ECO:0000259" key="2">
    <source>
        <dbReference type="PROSITE" id="PS51736"/>
    </source>
</evidence>
<gene>
    <name evidence="4" type="ORF">SAMN02745178_00934</name>
</gene>
<name>A0A1T4WS75_9FIRM</name>
<organism evidence="4 5">
    <name type="scientific">Gemmiger formicilis</name>
    <dbReference type="NCBI Taxonomy" id="745368"/>
    <lineage>
        <taxon>Bacteria</taxon>
        <taxon>Bacillati</taxon>
        <taxon>Bacillota</taxon>
        <taxon>Clostridia</taxon>
        <taxon>Eubacteriales</taxon>
        <taxon>Gemmiger</taxon>
    </lineage>
</organism>
<dbReference type="OrthoDB" id="9781670at2"/>
<dbReference type="AlphaFoldDB" id="A0A1T4WS75"/>
<dbReference type="GO" id="GO:0003677">
    <property type="term" value="F:DNA binding"/>
    <property type="evidence" value="ECO:0007669"/>
    <property type="project" value="InterPro"/>
</dbReference>
<dbReference type="InterPro" id="IPR025827">
    <property type="entry name" value="Zn_ribbon_recom_dom"/>
</dbReference>
<dbReference type="Proteomes" id="UP000190286">
    <property type="component" value="Unassembled WGS sequence"/>
</dbReference>
<dbReference type="Gene3D" id="3.40.50.1390">
    <property type="entry name" value="Resolvase, N-terminal catalytic domain"/>
    <property type="match status" value="1"/>
</dbReference>
<sequence>MNVVIYARYSYQGQRETSIEGQLEVCRRYAEQNNLQIINEYIDRAISGRTDQRPSFQRMIADSAKRTFSGVLVYQLDRFARDRYDSAIYKERLKRNGVKVISAMEPISDDASGVLMEAVLEGMAEYYSRELAQKIRRGQKICIENGTTLGGQTPLGYKIVDKKYVINEDTAPIVRRIYAMYAANATMADIIRYLNQQGIKTQKGNEYNKNSIRRILTNRKYIGIAHYHGQDYRGIVPAIIDDELFEQAQIMMQKNKKAPARAKATDEQYILTTKLYCGECRAPMTGISGYSHTGVPYQYYSCVNARKKGNVCHKSNVRKDLIENAVVKVIRSTMNDTTIADIAKEIVAQDKKSNSSSNLAALQKRLKEVKKAQENLLHAIEQGQAIEVLTAQLAKRQAEEQQIEASIAHEKLQSGKSVTIEDVINYLTRIRNGSEDNILYRQSLVNIYVDSIYLYDTPDGKNKKISVLLKTQNGVKEIPIDDLESSSMGQMVHHRGLEPRTH</sequence>
<dbReference type="PANTHER" id="PTHR30461:SF23">
    <property type="entry name" value="DNA RECOMBINASE-RELATED"/>
    <property type="match status" value="1"/>
</dbReference>